<dbReference type="Proteomes" id="UP000494161">
    <property type="component" value="Unassembled WGS sequence"/>
</dbReference>
<evidence type="ECO:0000313" key="1">
    <source>
        <dbReference type="EMBL" id="CAB3944749.1"/>
    </source>
</evidence>
<protein>
    <submittedName>
        <fullName evidence="1">Uncharacterized protein</fullName>
    </submittedName>
</protein>
<sequence length="178" mass="19951">MRTADVDLITADKVECISFAENMRRNTLHRYPKDIDGVLNSTRSAVAFGGCPWPRNRNMDGAWDKFDQVAVKLMARLVAETEAHVVLSSNWRIGMDQERATELGDFLGYVISSATPGGGGERGPQIQQWLNEHPGVEKFVIIDDDSDMLPEQLSHFIKVDPAIGLTYQNYQDAKQLLK</sequence>
<evidence type="ECO:0000313" key="2">
    <source>
        <dbReference type="Proteomes" id="UP000494161"/>
    </source>
</evidence>
<dbReference type="GeneID" id="55563895"/>
<keyword evidence="2" id="KW-1185">Reference proteome</keyword>
<proteinExistence type="predicted"/>
<dbReference type="Pfam" id="PF18143">
    <property type="entry name" value="HAD_SAK_2"/>
    <property type="match status" value="1"/>
</dbReference>
<reference evidence="1 2" key="1">
    <citation type="submission" date="2020-04" db="EMBL/GenBank/DDBJ databases">
        <authorList>
            <person name="De Canck E."/>
        </authorList>
    </citation>
    <scope>NUCLEOTIDE SEQUENCE [LARGE SCALE GENOMIC DNA]</scope>
    <source>
        <strain evidence="1 2">LMG 7053</strain>
    </source>
</reference>
<name>A0ABM8LRH6_9BURK</name>
<dbReference type="EMBL" id="CADILJ010000010">
    <property type="protein sequence ID" value="CAB3944749.1"/>
    <property type="molecule type" value="Genomic_DNA"/>
</dbReference>
<dbReference type="RefSeq" id="WP_167385896.1">
    <property type="nucleotide sequence ID" value="NZ_CP017433.1"/>
</dbReference>
<gene>
    <name evidence="1" type="ORF">LMG7053_01694</name>
</gene>
<organism evidence="1 2">
    <name type="scientific">Achromobacter ruhlandii</name>
    <dbReference type="NCBI Taxonomy" id="72557"/>
    <lineage>
        <taxon>Bacteria</taxon>
        <taxon>Pseudomonadati</taxon>
        <taxon>Pseudomonadota</taxon>
        <taxon>Betaproteobacteria</taxon>
        <taxon>Burkholderiales</taxon>
        <taxon>Alcaligenaceae</taxon>
        <taxon>Achromobacter</taxon>
    </lineage>
</organism>
<comment type="caution">
    <text evidence="1">The sequence shown here is derived from an EMBL/GenBank/DDBJ whole genome shotgun (WGS) entry which is preliminary data.</text>
</comment>
<accession>A0ABM8LRH6</accession>